<feature type="transmembrane region" description="Helical" evidence="7">
    <location>
        <begin position="172"/>
        <end position="193"/>
    </location>
</feature>
<dbReference type="PANTHER" id="PTHR30176">
    <property type="entry name" value="FERREDOXIN-TYPE PROTEIN NAPH"/>
    <property type="match status" value="1"/>
</dbReference>
<dbReference type="InterPro" id="IPR017900">
    <property type="entry name" value="4Fe4S_Fe_S_CS"/>
</dbReference>
<dbReference type="GO" id="GO:0051539">
    <property type="term" value="F:4 iron, 4 sulfur cluster binding"/>
    <property type="evidence" value="ECO:0007669"/>
    <property type="project" value="UniProtKB-KW"/>
</dbReference>
<evidence type="ECO:0000313" key="9">
    <source>
        <dbReference type="EMBL" id="RKX66309.1"/>
    </source>
</evidence>
<dbReference type="EMBL" id="QNBC01000048">
    <property type="protein sequence ID" value="RKX66309.1"/>
    <property type="molecule type" value="Genomic_DNA"/>
</dbReference>
<dbReference type="InterPro" id="IPR017896">
    <property type="entry name" value="4Fe4S_Fe-S-bd"/>
</dbReference>
<dbReference type="Gene3D" id="3.30.70.20">
    <property type="match status" value="2"/>
</dbReference>
<reference evidence="9 10" key="1">
    <citation type="submission" date="2018-06" db="EMBL/GenBank/DDBJ databases">
        <title>Extensive metabolic versatility and redundancy in microbially diverse, dynamic hydrothermal sediments.</title>
        <authorList>
            <person name="Dombrowski N."/>
            <person name="Teske A."/>
            <person name="Baker B.J."/>
        </authorList>
    </citation>
    <scope>NUCLEOTIDE SEQUENCE [LARGE SCALE GENOMIC DNA]</scope>
    <source>
        <strain evidence="9">B35_G9</strain>
    </source>
</reference>
<feature type="transmembrane region" description="Helical" evidence="7">
    <location>
        <begin position="76"/>
        <end position="101"/>
    </location>
</feature>
<evidence type="ECO:0000313" key="10">
    <source>
        <dbReference type="Proteomes" id="UP000282321"/>
    </source>
</evidence>
<comment type="caution">
    <text evidence="9">The sequence shown here is derived from an EMBL/GenBank/DDBJ whole genome shotgun (WGS) entry which is preliminary data.</text>
</comment>
<evidence type="ECO:0000256" key="5">
    <source>
        <dbReference type="ARBA" id="ARBA00023004"/>
    </source>
</evidence>
<feature type="transmembrane region" description="Helical" evidence="7">
    <location>
        <begin position="122"/>
        <end position="142"/>
    </location>
</feature>
<keyword evidence="7" id="KW-0812">Transmembrane</keyword>
<dbReference type="Proteomes" id="UP000282321">
    <property type="component" value="Unassembled WGS sequence"/>
</dbReference>
<dbReference type="Pfam" id="PF12801">
    <property type="entry name" value="Fer4_5"/>
    <property type="match status" value="3"/>
</dbReference>
<evidence type="ECO:0000256" key="4">
    <source>
        <dbReference type="ARBA" id="ARBA00022982"/>
    </source>
</evidence>
<dbReference type="InterPro" id="IPR051684">
    <property type="entry name" value="Electron_Trans/Redox"/>
</dbReference>
<gene>
    <name evidence="9" type="ORF">DRP44_04430</name>
</gene>
<organism evidence="9 10">
    <name type="scientific">candidate division TA06 bacterium</name>
    <dbReference type="NCBI Taxonomy" id="2250710"/>
    <lineage>
        <taxon>Bacteria</taxon>
        <taxon>Bacteria division TA06</taxon>
    </lineage>
</organism>
<keyword evidence="7" id="KW-0472">Membrane</keyword>
<sequence length="290" mass="33402">MKKFFKAKNFPVMRRWSQIFSFFLIDGYWRVIKNPTFYQGPLKGITLPVMNCYSCPLSYTSCPIGLLQHFLELRLIPYYVLGVVSSIGAIFGRATCGWICPFGLLQDLAYKIPTRKFRIPHFLYYMKYVFLLITIILATWLVSPVFCKYFCPVGTFEAGIPQILWTPEYKQLLTWIFWTKLSVMFLFLGLFIFTKRPFCTTSCPMGAILGPFNKISLLQMNVNEYKCVECDLCRTVCPMDISIWKNPTDMDCIRCGKCVAACPTGAITMSFKNVKAENKVDTKPIFDGKI</sequence>
<feature type="domain" description="4Fe-4S ferredoxin-type" evidence="8">
    <location>
        <begin position="218"/>
        <end position="240"/>
    </location>
</feature>
<name>A0A660S7W4_UNCT6</name>
<dbReference type="Pfam" id="PF00037">
    <property type="entry name" value="Fer4"/>
    <property type="match status" value="1"/>
</dbReference>
<dbReference type="GO" id="GO:0046872">
    <property type="term" value="F:metal ion binding"/>
    <property type="evidence" value="ECO:0007669"/>
    <property type="project" value="UniProtKB-KW"/>
</dbReference>
<keyword evidence="1" id="KW-0813">Transport</keyword>
<evidence type="ECO:0000256" key="1">
    <source>
        <dbReference type="ARBA" id="ARBA00022448"/>
    </source>
</evidence>
<evidence type="ECO:0000256" key="6">
    <source>
        <dbReference type="ARBA" id="ARBA00023014"/>
    </source>
</evidence>
<dbReference type="PROSITE" id="PS00198">
    <property type="entry name" value="4FE4S_FER_1"/>
    <property type="match status" value="1"/>
</dbReference>
<keyword evidence="5" id="KW-0408">Iron</keyword>
<feature type="domain" description="4Fe-4S ferredoxin-type" evidence="8">
    <location>
        <begin position="241"/>
        <end position="272"/>
    </location>
</feature>
<dbReference type="PANTHER" id="PTHR30176:SF3">
    <property type="entry name" value="FERREDOXIN-TYPE PROTEIN NAPH"/>
    <property type="match status" value="1"/>
</dbReference>
<protein>
    <submittedName>
        <fullName evidence="9">(4Fe-4S)-binding protein</fullName>
    </submittedName>
</protein>
<keyword evidence="2" id="KW-0004">4Fe-4S</keyword>
<dbReference type="GO" id="GO:0005886">
    <property type="term" value="C:plasma membrane"/>
    <property type="evidence" value="ECO:0007669"/>
    <property type="project" value="TreeGrafter"/>
</dbReference>
<keyword evidence="3" id="KW-0479">Metal-binding</keyword>
<evidence type="ECO:0000256" key="3">
    <source>
        <dbReference type="ARBA" id="ARBA00022723"/>
    </source>
</evidence>
<evidence type="ECO:0000256" key="2">
    <source>
        <dbReference type="ARBA" id="ARBA00022485"/>
    </source>
</evidence>
<keyword evidence="4" id="KW-0249">Electron transport</keyword>
<dbReference type="SUPFAM" id="SSF54862">
    <property type="entry name" value="4Fe-4S ferredoxins"/>
    <property type="match status" value="1"/>
</dbReference>
<keyword evidence="7" id="KW-1133">Transmembrane helix</keyword>
<evidence type="ECO:0000259" key="8">
    <source>
        <dbReference type="PROSITE" id="PS51379"/>
    </source>
</evidence>
<dbReference type="AlphaFoldDB" id="A0A660S7W4"/>
<accession>A0A660S7W4</accession>
<evidence type="ECO:0000256" key="7">
    <source>
        <dbReference type="SAM" id="Phobius"/>
    </source>
</evidence>
<keyword evidence="6" id="KW-0411">Iron-sulfur</keyword>
<dbReference type="PROSITE" id="PS51379">
    <property type="entry name" value="4FE4S_FER_2"/>
    <property type="match status" value="2"/>
</dbReference>
<proteinExistence type="predicted"/>